<proteinExistence type="predicted"/>
<accession>A0AAN6IDS6</accession>
<reference evidence="2" key="1">
    <citation type="journal article" date="2022" name="bioRxiv">
        <title>Deciphering the potential niche of two novel black yeast fungi from a biological soil crust based on their genomes, phenotypes, and melanin regulation.</title>
        <authorList>
            <consortium name="DOE Joint Genome Institute"/>
            <person name="Carr E.C."/>
            <person name="Barton Q."/>
            <person name="Grambo S."/>
            <person name="Sullivan M."/>
            <person name="Renfro C.M."/>
            <person name="Kuo A."/>
            <person name="Pangilinan J."/>
            <person name="Lipzen A."/>
            <person name="Keymanesh K."/>
            <person name="Savage E."/>
            <person name="Barry K."/>
            <person name="Grigoriev I.V."/>
            <person name="Riekhof W.R."/>
            <person name="Harris S.S."/>
        </authorList>
    </citation>
    <scope>NUCLEOTIDE SEQUENCE</scope>
    <source>
        <strain evidence="2">JF 03-4F</strain>
    </source>
</reference>
<evidence type="ECO:0000256" key="1">
    <source>
        <dbReference type="SAM" id="MobiDB-lite"/>
    </source>
</evidence>
<comment type="caution">
    <text evidence="2">The sequence shown here is derived from an EMBL/GenBank/DDBJ whole genome shotgun (WGS) entry which is preliminary data.</text>
</comment>
<feature type="region of interest" description="Disordered" evidence="1">
    <location>
        <begin position="1"/>
        <end position="94"/>
    </location>
</feature>
<feature type="compositionally biased region" description="Basic and acidic residues" evidence="1">
    <location>
        <begin position="31"/>
        <end position="41"/>
    </location>
</feature>
<dbReference type="EMBL" id="MU404354">
    <property type="protein sequence ID" value="KAI1613375.1"/>
    <property type="molecule type" value="Genomic_DNA"/>
</dbReference>
<dbReference type="Proteomes" id="UP001203852">
    <property type="component" value="Unassembled WGS sequence"/>
</dbReference>
<dbReference type="PANTHER" id="PTHR39472">
    <property type="entry name" value="EXPRESSED PROTEIN"/>
    <property type="match status" value="1"/>
</dbReference>
<keyword evidence="3" id="KW-1185">Reference proteome</keyword>
<evidence type="ECO:0000313" key="3">
    <source>
        <dbReference type="Proteomes" id="UP001203852"/>
    </source>
</evidence>
<sequence length="372" mass="42280">MASSDSEHRGRQRRRNTSPYGVPPRRFPSRAADDQFLRENDVEGPAEVGPVGPLTQLLREVALRARSRSRSQSTVRERSRSASTVRARSRPRVVESRYQYNERTFAQNNNIAAAEMANNNAFPPLDTSMNNAPRNAASPTTPHPGSSVNGNGAGPANYMATLPVGHQQDLNFLYAQIQELGGILRSNREKVNVITQTAEEVARRANGALGDGEGIPETERARMREIERELAKAKQLLEAYKHEQTENTNLIAMYEDALGTATEQIRNYCGGIEERFLAQRRHYNNLLQQEKDDHLQSRLEKDHWFAQTLKVCEMIRTAYRLRTEEWGEEYTIISGLQAEVRCYRRLLGMEVERPEDETGWPYLKDLPLNDQA</sequence>
<evidence type="ECO:0000313" key="2">
    <source>
        <dbReference type="EMBL" id="KAI1613375.1"/>
    </source>
</evidence>
<feature type="compositionally biased region" description="Polar residues" evidence="1">
    <location>
        <begin position="127"/>
        <end position="150"/>
    </location>
</feature>
<gene>
    <name evidence="2" type="ORF">EDD36DRAFT_465501</name>
</gene>
<dbReference type="AlphaFoldDB" id="A0AAN6IDS6"/>
<organism evidence="2 3">
    <name type="scientific">Exophiala viscosa</name>
    <dbReference type="NCBI Taxonomy" id="2486360"/>
    <lineage>
        <taxon>Eukaryota</taxon>
        <taxon>Fungi</taxon>
        <taxon>Dikarya</taxon>
        <taxon>Ascomycota</taxon>
        <taxon>Pezizomycotina</taxon>
        <taxon>Eurotiomycetes</taxon>
        <taxon>Chaetothyriomycetidae</taxon>
        <taxon>Chaetothyriales</taxon>
        <taxon>Herpotrichiellaceae</taxon>
        <taxon>Exophiala</taxon>
    </lineage>
</organism>
<dbReference type="PANTHER" id="PTHR39472:SF1">
    <property type="entry name" value="EXPRESSED PROTEIN"/>
    <property type="match status" value="1"/>
</dbReference>
<name>A0AAN6IDS6_9EURO</name>
<protein>
    <submittedName>
        <fullName evidence="2">Uncharacterized protein</fullName>
    </submittedName>
</protein>
<feature type="region of interest" description="Disordered" evidence="1">
    <location>
        <begin position="125"/>
        <end position="152"/>
    </location>
</feature>